<name>A0A0N1I5U7_LEPSE</name>
<dbReference type="GO" id="GO:0005737">
    <property type="term" value="C:cytoplasm"/>
    <property type="evidence" value="ECO:0007669"/>
    <property type="project" value="TreeGrafter"/>
</dbReference>
<evidence type="ECO:0000313" key="3">
    <source>
        <dbReference type="Proteomes" id="UP000038009"/>
    </source>
</evidence>
<dbReference type="GO" id="GO:0008285">
    <property type="term" value="P:negative regulation of cell population proliferation"/>
    <property type="evidence" value="ECO:0007669"/>
    <property type="project" value="InterPro"/>
</dbReference>
<keyword evidence="3" id="KW-1185">Reference proteome</keyword>
<protein>
    <submittedName>
        <fullName evidence="2">Uncharacterized protein</fullName>
    </submittedName>
</protein>
<dbReference type="FunFam" id="2.60.40.10:FF:002262">
    <property type="entry name" value="Hypothetical_protein_-_conserved"/>
    <property type="match status" value="1"/>
</dbReference>
<feature type="compositionally biased region" description="Low complexity" evidence="1">
    <location>
        <begin position="1976"/>
        <end position="1985"/>
    </location>
</feature>
<dbReference type="Gene3D" id="2.60.40.10">
    <property type="entry name" value="Immunoglobulins"/>
    <property type="match status" value="3"/>
</dbReference>
<dbReference type="PANTHER" id="PTHR46348:SF1">
    <property type="entry name" value="DELETED IN LUNG AND ESOPHAGEAL CANCER PROTEIN 1"/>
    <property type="match status" value="1"/>
</dbReference>
<proteinExistence type="predicted"/>
<dbReference type="GO" id="GO:0015631">
    <property type="term" value="F:tubulin binding"/>
    <property type="evidence" value="ECO:0007669"/>
    <property type="project" value="TreeGrafter"/>
</dbReference>
<comment type="caution">
    <text evidence="2">The sequence shown here is derived from an EMBL/GenBank/DDBJ whole genome shotgun (WGS) entry which is preliminary data.</text>
</comment>
<feature type="region of interest" description="Disordered" evidence="1">
    <location>
        <begin position="1226"/>
        <end position="1283"/>
    </location>
</feature>
<feature type="region of interest" description="Disordered" evidence="1">
    <location>
        <begin position="424"/>
        <end position="497"/>
    </location>
</feature>
<accession>A0A0N1I5U7</accession>
<dbReference type="VEuPathDB" id="TriTrypDB:Lsey_0095_0140"/>
<feature type="compositionally biased region" description="Polar residues" evidence="1">
    <location>
        <begin position="2049"/>
        <end position="2061"/>
    </location>
</feature>
<feature type="compositionally biased region" description="Low complexity" evidence="1">
    <location>
        <begin position="1232"/>
        <end position="1242"/>
    </location>
</feature>
<dbReference type="OrthoDB" id="2115465at2759"/>
<feature type="region of interest" description="Disordered" evidence="1">
    <location>
        <begin position="2040"/>
        <end position="2061"/>
    </location>
</feature>
<dbReference type="EMBL" id="LJSK01000095">
    <property type="protein sequence ID" value="KPI87260.1"/>
    <property type="molecule type" value="Genomic_DNA"/>
</dbReference>
<dbReference type="Proteomes" id="UP000038009">
    <property type="component" value="Unassembled WGS sequence"/>
</dbReference>
<feature type="region of interest" description="Disordered" evidence="1">
    <location>
        <begin position="208"/>
        <end position="293"/>
    </location>
</feature>
<gene>
    <name evidence="2" type="ORF">ABL78_3655</name>
</gene>
<reference evidence="2 3" key="1">
    <citation type="journal article" date="2015" name="PLoS Pathog.">
        <title>Leptomonas seymouri: Adaptations to the Dixenous Life Cycle Analyzed by Genome Sequencing, Transcriptome Profiling and Co-infection with Leishmania donovani.</title>
        <authorList>
            <person name="Kraeva N."/>
            <person name="Butenko A."/>
            <person name="Hlavacova J."/>
            <person name="Kostygov A."/>
            <person name="Myskova J."/>
            <person name="Grybchuk D."/>
            <person name="Lestinova T."/>
            <person name="Votypka J."/>
            <person name="Volf P."/>
            <person name="Opperdoes F."/>
            <person name="Flegontov P."/>
            <person name="Lukes J."/>
            <person name="Yurchenko V."/>
        </authorList>
    </citation>
    <scope>NUCLEOTIDE SEQUENCE [LARGE SCALE GENOMIC DNA]</scope>
    <source>
        <strain evidence="2 3">ATCC 30220</strain>
    </source>
</reference>
<feature type="region of interest" description="Disordered" evidence="1">
    <location>
        <begin position="78"/>
        <end position="105"/>
    </location>
</feature>
<feature type="region of interest" description="Disordered" evidence="1">
    <location>
        <begin position="1940"/>
        <end position="1995"/>
    </location>
</feature>
<dbReference type="GO" id="GO:0005929">
    <property type="term" value="C:cilium"/>
    <property type="evidence" value="ECO:0007669"/>
    <property type="project" value="TreeGrafter"/>
</dbReference>
<evidence type="ECO:0000256" key="1">
    <source>
        <dbReference type="SAM" id="MobiDB-lite"/>
    </source>
</evidence>
<evidence type="ECO:0000313" key="2">
    <source>
        <dbReference type="EMBL" id="KPI87260.1"/>
    </source>
</evidence>
<dbReference type="OMA" id="KPASHPW"/>
<feature type="region of interest" description="Disordered" evidence="1">
    <location>
        <begin position="378"/>
        <end position="410"/>
    </location>
</feature>
<dbReference type="InterPro" id="IPR013783">
    <property type="entry name" value="Ig-like_fold"/>
</dbReference>
<dbReference type="InterPro" id="IPR033304">
    <property type="entry name" value="DLEC1"/>
</dbReference>
<sequence>MTESEDENLTILSAWAPKAYHCFDAEFKELEQLKKRHEVTDSEARQELEARCRAEVDLQIQRDYPEVYPILSNVLPTTRSATAPPPSGSPVSGSSGGGSFVKRQKVRQAQQQLQAEVAMVTAKRETLLQQRIEAALAARDRQPARQLAARYSNQLATTEKHVKAYLEKEAYELQRFTSRPLASYALGEVLDLPPAPIKAATLPAVLVTSSPPSPFKRAGASSSEKRDGTAGASSMSHAVSERGSNRSFRTRASAGRHTPRSGKVGGAGTLLRTQSSSGRRLEGAAAAGDKGDHDTTLAAALPPFLIDAHQFAVEYNEMLKKEYGYRPAMTNAFPTTEDSGKAMLAYSGVKKEAHEAAGAAASARSVIDNAGLSLQEKLRTHVPGETNKRVVQDGSAAGEGSNGGGWLPPVHAAAQQGFTADGTLLSSASQTPAPKASSAGGGEAKGRPFAHSSSSGPWRPEKSASATSSHHHQTQRVGNAGAPSKPTVSKTATKACGFSSPSTSILSGIECSAKGKGLRFSAYMGEPIRQVVRFVNRNAHRTRLRLKAAAHPWFSYRCTRIAPAAGGVDAATADAVPPEAPLNCGGFVEVEVVFCPQSIEASTAVLEAVLEMGVARELNDRHSEGAQWQFMRIPVHGEVVLPHFDWWRVIYTEGKEKAMWGDVVADTLAPSDEGAQSAASAESLESGRLIAHADIVSCAAPLHLNNGAALEFGDALVLGRVWQSLLLENTGSEAVVHILSSSPEFSISVAPETATTLPPLQAVVLQVAFCPLKEGLCEATLTVAVRASSDPASTILSEHTVELHGIGVVPRVSIASLAAQVVRESGLPQWQVSKSEAPLHTILKDTMPGVPAEVAVTVRNECAVPLAFHWEGNSDVPRSVDSSVEPAGVDKADSPVSAAVVGAGAGMKVAILAARSFISVPSGVLPPFSTSSFVLTITPATLQPLQTLYNLFLDGMPDPAAAENTEKLPYVDAEVVDFYRRNRLIPCTAPQQHEGEAVPSTGGNVNEAEGEESLQHFDALHVTYLDPITAFSRFQLSTAESKVRTAEMRPSRGVFATSFLTYQQPSLPSLTVTPAVIEERVECLLKCRHTRTVTLQNNAPVALHFVLDPTEAEFTASLQKPPFRSNLYGPSDAAPLLTPSTSTFERWRGYFPACDGISAQCQPRKGVIPPHGTITVTVHFTVEACGPHYAVVPCWVPEAEQLRSLLATAGSAVRAASETRQPCLLAREGSSRSRYQQQGSAGPLPANGRRPVSPSAPLLTSEDPLLGNHRSSERRPFAGLGPDGVDNTITTVSRIPVGEALRIIEDGGCYAISVTATGVGATVKASTDLLDFGLIELGQEAAASFTVSNPNSIPVVFDLCDPLMRHPPRFVFIPESFRLGAGNTVEVTVYRKAVSTEDAQTFFELTVRDGGASIAVETRATIQQPLLVVDEPVVQFGVVPEGVWQTGTFYVSNRSAIDTKFTVAPATPLPPYIEIEYEQDFVLRAGERLGVPVRCRFQAITAPLPSAASVGSTRKDAQAADDCYSTLLRLVSKRNWQTLLVEVRCDTVEKLSVSVDVVEDGVQDGAAPPHMPIAAYIRAVLMNSLEAALLTICRSEMQSTNAATAAVTATLPSTVAAATTIIPYCNPAHLVDYMPDDLPLSRRSVDLVMQSYTGGEAMFTVEAQRYAPQPMESIGAQRMLAKKRATVQAAANTSNHNEKKACEVAFASSTLAGVSAEDETPVSPPAFWASTVNGGATAQRALRQLMEAAQKVLGDGSGCATLLSSIAGVLQSHGTVRIPVQLWCALPGRYVEHLCLQADPTLPLLRLPVEYEVYGKPIVLDGTTSGLTKDGGRKGEDVLLMPPVIAPLGSSRRTIRLINRVSRDMDLTVDIFPCPLGLAVAAVDPDVPADKVELKLNTMTAEDKEKERNRIGCVTATPFKLCIPAHTRREVLLEFTPSAGLSEDDATDDGDAKRQLGRGGAKESAAASTVSHRHGSSGNDSGENNSDGDEEAMLPPSEKWWQGSVCINAVLAQTDTNDAFLIDEFYTIYADRYPSQRMARPLSGASAGSEPSNSGGFSATQVKVLQPLRTRPNDRVVRRSRIVWPTEAEQRVLDRYAATQAAATSVPLPEWAAKAAGAAAGGGVMASNDDDDGAKLIDTPEFTRSPLSHKGVDKTSTALPPLDVLLREAEERRALLDFISTRRQDLQEEGNRYFSSIELRLRARCGRPHLTIEPSERCVEFPAVPHVEEKITEPASKSSSAPRCTRTVRLTNRNSAQLRFALSSVSPTREATSMLSPPDELFTIVRCVLLRSGRDKAQEVFSLTNGATQVDASDEESKLGSDEAHVYALDSMDALDVTIDAETRSAAWHQYLSQQLQQQRSLPHDTQATKEAVEGMLKVQFLPTSTVSTANNQKIPAQLLPLRVPLTKPSIECRPGVIWFRPGQQRHDGRPQVAYAQTFTLYNTGAASARFQIHPVAGNPADALREEAIRTFRLQQQQLLQRSQMSASASSAVMGGLVAANTVTTEVGVMGTDAHHSLMHKVKEVVRMPSSPPPAEGRADLVYVDEPMQFSISPLEGVLPAASRGGEPGEVKVAVSFREFSSVRYESLFAVVVVGDPSVSPAYILVRGDSRDTEL</sequence>
<dbReference type="PANTHER" id="PTHR46348">
    <property type="entry name" value="DELETED IN LUNG AND ESOPHAGEAL CANCER PROTEIN 1"/>
    <property type="match status" value="1"/>
</dbReference>
<organism evidence="2 3">
    <name type="scientific">Leptomonas seymouri</name>
    <dbReference type="NCBI Taxonomy" id="5684"/>
    <lineage>
        <taxon>Eukaryota</taxon>
        <taxon>Discoba</taxon>
        <taxon>Euglenozoa</taxon>
        <taxon>Kinetoplastea</taxon>
        <taxon>Metakinetoplastina</taxon>
        <taxon>Trypanosomatida</taxon>
        <taxon>Trypanosomatidae</taxon>
        <taxon>Leishmaniinae</taxon>
        <taxon>Leptomonas</taxon>
    </lineage>
</organism>